<organism evidence="4 5">
    <name type="scientific">Plasmodium reichenowi</name>
    <dbReference type="NCBI Taxonomy" id="5854"/>
    <lineage>
        <taxon>Eukaryota</taxon>
        <taxon>Sar</taxon>
        <taxon>Alveolata</taxon>
        <taxon>Apicomplexa</taxon>
        <taxon>Aconoidasida</taxon>
        <taxon>Haemosporida</taxon>
        <taxon>Plasmodiidae</taxon>
        <taxon>Plasmodium</taxon>
        <taxon>Plasmodium (Laverania)</taxon>
    </lineage>
</organism>
<dbReference type="Pfam" id="PF02009">
    <property type="entry name" value="RIFIN"/>
    <property type="match status" value="1"/>
</dbReference>
<evidence type="ECO:0000256" key="1">
    <source>
        <dbReference type="SAM" id="Coils"/>
    </source>
</evidence>
<keyword evidence="2" id="KW-0472">Membrane</keyword>
<feature type="chain" id="PRO_5015193040" evidence="3">
    <location>
        <begin position="23"/>
        <end position="311"/>
    </location>
</feature>
<dbReference type="OrthoDB" id="378910at2759"/>
<feature type="transmembrane region" description="Helical" evidence="2">
    <location>
        <begin position="269"/>
        <end position="291"/>
    </location>
</feature>
<proteinExistence type="predicted"/>
<evidence type="ECO:0000256" key="2">
    <source>
        <dbReference type="SAM" id="Phobius"/>
    </source>
</evidence>
<sequence>MKLHYSKILLFVLPLNILLTSYHEYNKNKPSITPHHTPIYTSRVLSEKDIESSIYDKEAEINSVKENFDRQTSQRFQEYEERMNEKRQKRKEEREKNIEEIIKKDKMDKSLADKIEKGCLKCGCALGGGVLPVWCVVSGLWYATWSQYVTKIATDAGIKAGIATVVSELEDVAKQFANSPFDISEMVNAETYRSAQTLITYIYEAKGKVCEGNIVYNAPVCTALGPSNNSSWFNTEVLDATAKGIADTKTVQAHKLAELTAESSHLYSAIGYSILAILIIVLVMIIIYLILRYRRKKKMKKKAQYTKLLNE</sequence>
<dbReference type="NCBIfam" id="TIGR01477">
    <property type="entry name" value="RIFIN"/>
    <property type="match status" value="1"/>
</dbReference>
<feature type="coiled-coil region" evidence="1">
    <location>
        <begin position="69"/>
        <end position="104"/>
    </location>
</feature>
<protein>
    <submittedName>
        <fullName evidence="4">Rifin PIR protein, putative</fullName>
    </submittedName>
</protein>
<evidence type="ECO:0000313" key="4">
    <source>
        <dbReference type="EMBL" id="SOV83864.1"/>
    </source>
</evidence>
<evidence type="ECO:0000256" key="3">
    <source>
        <dbReference type="SAM" id="SignalP"/>
    </source>
</evidence>
<dbReference type="Proteomes" id="UP000240500">
    <property type="component" value="Unassembled WGS sequence"/>
</dbReference>
<keyword evidence="2" id="KW-1133">Transmembrane helix</keyword>
<evidence type="ECO:0000313" key="5">
    <source>
        <dbReference type="Proteomes" id="UP000240500"/>
    </source>
</evidence>
<dbReference type="InterPro" id="IPR006373">
    <property type="entry name" value="VSA_Rifin"/>
</dbReference>
<accession>A0A2P9DSE2</accession>
<gene>
    <name evidence="4" type="ORF">PRG01_0008700</name>
</gene>
<feature type="signal peptide" evidence="3">
    <location>
        <begin position="1"/>
        <end position="22"/>
    </location>
</feature>
<dbReference type="AlphaFoldDB" id="A0A2P9DSE2"/>
<keyword evidence="3" id="KW-0732">Signal</keyword>
<name>A0A2P9DSE2_PLARE</name>
<reference evidence="4 5" key="1">
    <citation type="submission" date="2016-09" db="EMBL/GenBank/DDBJ databases">
        <authorList>
            <consortium name="Pathogen Informatics"/>
        </authorList>
    </citation>
    <scope>NUCLEOTIDE SEQUENCE [LARGE SCALE GENOMIC DNA]</scope>
</reference>
<keyword evidence="1" id="KW-0175">Coiled coil</keyword>
<keyword evidence="2" id="KW-0812">Transmembrane</keyword>
<dbReference type="VEuPathDB" id="PlasmoDB:PRG01_0008700"/>
<dbReference type="VEuPathDB" id="PlasmoDB:PRCDC_0027300"/>
<dbReference type="EMBL" id="OFAE01000002">
    <property type="protein sequence ID" value="SOV83864.1"/>
    <property type="molecule type" value="Genomic_DNA"/>
</dbReference>